<dbReference type="AlphaFoldDB" id="A0A917TP28"/>
<name>A0A917TP28_9ACTN</name>
<proteinExistence type="predicted"/>
<evidence type="ECO:0000313" key="4">
    <source>
        <dbReference type="EMBL" id="GGM31157.1"/>
    </source>
</evidence>
<evidence type="ECO:0000313" key="5">
    <source>
        <dbReference type="Proteomes" id="UP000642070"/>
    </source>
</evidence>
<keyword evidence="2" id="KW-0472">Membrane</keyword>
<feature type="domain" description="DUF4178" evidence="3">
    <location>
        <begin position="58"/>
        <end position="195"/>
    </location>
</feature>
<feature type="transmembrane region" description="Helical" evidence="2">
    <location>
        <begin position="6"/>
        <end position="24"/>
    </location>
</feature>
<dbReference type="Proteomes" id="UP000642070">
    <property type="component" value="Unassembled WGS sequence"/>
</dbReference>
<keyword evidence="2" id="KW-1133">Transmembrane helix</keyword>
<dbReference type="RefSeq" id="WP_190250955.1">
    <property type="nucleotide sequence ID" value="NZ_BMPI01000015.1"/>
</dbReference>
<keyword evidence="2" id="KW-0812">Transmembrane</keyword>
<feature type="compositionally biased region" description="Basic and acidic residues" evidence="1">
    <location>
        <begin position="41"/>
        <end position="53"/>
    </location>
</feature>
<evidence type="ECO:0000256" key="1">
    <source>
        <dbReference type="SAM" id="MobiDB-lite"/>
    </source>
</evidence>
<dbReference type="EMBL" id="BMPI01000015">
    <property type="protein sequence ID" value="GGM31157.1"/>
    <property type="molecule type" value="Genomic_DNA"/>
</dbReference>
<reference evidence="4" key="1">
    <citation type="journal article" date="2014" name="Int. J. Syst. Evol. Microbiol.">
        <title>Complete genome sequence of Corynebacterium casei LMG S-19264T (=DSM 44701T), isolated from a smear-ripened cheese.</title>
        <authorList>
            <consortium name="US DOE Joint Genome Institute (JGI-PGF)"/>
            <person name="Walter F."/>
            <person name="Albersmeier A."/>
            <person name="Kalinowski J."/>
            <person name="Ruckert C."/>
        </authorList>
    </citation>
    <scope>NUCLEOTIDE SEQUENCE</scope>
    <source>
        <strain evidence="4">JCM 19831</strain>
    </source>
</reference>
<gene>
    <name evidence="4" type="ORF">GCM10007977_035540</name>
</gene>
<accession>A0A917TP28</accession>
<protein>
    <recommendedName>
        <fullName evidence="3">DUF4178 domain-containing protein</fullName>
    </recommendedName>
</protein>
<comment type="caution">
    <text evidence="4">The sequence shown here is derived from an EMBL/GenBank/DDBJ whole genome shotgun (WGS) entry which is preliminary data.</text>
</comment>
<dbReference type="InterPro" id="IPR025235">
    <property type="entry name" value="DUF4178"/>
</dbReference>
<feature type="region of interest" description="Disordered" evidence="1">
    <location>
        <begin position="30"/>
        <end position="53"/>
    </location>
</feature>
<sequence length="207" mass="22279">MTGLVILLVVVLLAVIAVLVVVLLRNRKPAAPTAPAGPQDPFRDTGEDALRGDPRKLKAGDLVEIRGTTYTVRGSLHFTEQSWGWTEHLLDDSTGGRKVWLSVEEDPDLELSLWHEVPSATVTPGPATIDFDGRRYAKDESGKAKFTSSGTTGLAASGTAKYADYESSDGALLSFESWAAPGEADKWEVGRGETLLRSEVRVWAQGG</sequence>
<dbReference type="Pfam" id="PF13785">
    <property type="entry name" value="DUF4178"/>
    <property type="match status" value="1"/>
</dbReference>
<evidence type="ECO:0000256" key="2">
    <source>
        <dbReference type="SAM" id="Phobius"/>
    </source>
</evidence>
<evidence type="ECO:0000259" key="3">
    <source>
        <dbReference type="Pfam" id="PF13785"/>
    </source>
</evidence>
<keyword evidence="5" id="KW-1185">Reference proteome</keyword>
<reference evidence="4" key="2">
    <citation type="submission" date="2020-09" db="EMBL/GenBank/DDBJ databases">
        <authorList>
            <person name="Sun Q."/>
            <person name="Ohkuma M."/>
        </authorList>
    </citation>
    <scope>NUCLEOTIDE SEQUENCE</scope>
    <source>
        <strain evidence="4">JCM 19831</strain>
    </source>
</reference>
<organism evidence="4 5">
    <name type="scientific">Dactylosporangium sucinum</name>
    <dbReference type="NCBI Taxonomy" id="1424081"/>
    <lineage>
        <taxon>Bacteria</taxon>
        <taxon>Bacillati</taxon>
        <taxon>Actinomycetota</taxon>
        <taxon>Actinomycetes</taxon>
        <taxon>Micromonosporales</taxon>
        <taxon>Micromonosporaceae</taxon>
        <taxon>Dactylosporangium</taxon>
    </lineage>
</organism>